<feature type="region of interest" description="Disordered" evidence="11">
    <location>
        <begin position="178"/>
        <end position="226"/>
    </location>
</feature>
<dbReference type="InterPro" id="IPR036737">
    <property type="entry name" value="OmpA-like_sf"/>
</dbReference>
<feature type="signal peptide" evidence="12">
    <location>
        <begin position="1"/>
        <end position="19"/>
    </location>
</feature>
<evidence type="ECO:0000256" key="6">
    <source>
        <dbReference type="ARBA" id="ARBA00023065"/>
    </source>
</evidence>
<feature type="compositionally biased region" description="Basic and acidic residues" evidence="11">
    <location>
        <begin position="324"/>
        <end position="340"/>
    </location>
</feature>
<evidence type="ECO:0000256" key="2">
    <source>
        <dbReference type="ARBA" id="ARBA00022448"/>
    </source>
</evidence>
<evidence type="ECO:0000259" key="13">
    <source>
        <dbReference type="PROSITE" id="PS51123"/>
    </source>
</evidence>
<dbReference type="CDD" id="cd07185">
    <property type="entry name" value="OmpA_C-like"/>
    <property type="match status" value="1"/>
</dbReference>
<dbReference type="InterPro" id="IPR006665">
    <property type="entry name" value="OmpA-like"/>
</dbReference>
<dbReference type="PROSITE" id="PS51123">
    <property type="entry name" value="OMPA_2"/>
    <property type="match status" value="1"/>
</dbReference>
<sequence length="367" mass="38570">MKKRTLMFLLAGTALTLSAQQGTAWVTAQVGQTIFESKTNLKDQMHYGLGVGHWYTDRWGLDLRALRSDLELDKNPFNIASGNETHLLASALFNFRPGAENWYPYAAAGLGGTNVGSPYSGKSESTTRLNYHAGLGIMGKPAESFLMDFGVKAVRVELPQARTEYLATLGLGYTWGGGKKAAPAPAPAPEPAPAPAPAPEPAPAPVAPPPPPPPPAPEPVKEVAKPVPPPPAKIVLDEAVLHFANGKADLGADATAAIQKVADSLKAYPGEYTLEVSGHTSSTGSKAVNKALSKKRADAVAKVLVDAGIPAAKVTTVGVGPDKPLADNKTKEGQAKNRRVEIDVKVKEGKAEVRKITTETVESTPNK</sequence>
<dbReference type="Gene3D" id="3.30.1330.60">
    <property type="entry name" value="OmpA-like domain"/>
    <property type="match status" value="1"/>
</dbReference>
<feature type="domain" description="OmpA-like" evidence="13">
    <location>
        <begin position="230"/>
        <end position="348"/>
    </location>
</feature>
<keyword evidence="5 12" id="KW-0732">Signal</keyword>
<feature type="region of interest" description="Disordered" evidence="11">
    <location>
        <begin position="319"/>
        <end position="340"/>
    </location>
</feature>
<evidence type="ECO:0000256" key="10">
    <source>
        <dbReference type="PROSITE-ProRule" id="PRU00473"/>
    </source>
</evidence>
<dbReference type="RefSeq" id="WP_285571123.1">
    <property type="nucleotide sequence ID" value="NZ_BSDE01000001.1"/>
</dbReference>
<comment type="caution">
    <text evidence="14">The sequence shown here is derived from an EMBL/GenBank/DDBJ whole genome shotgun (WGS) entry which is preliminary data.</text>
</comment>
<dbReference type="EMBL" id="BSDE01000001">
    <property type="protein sequence ID" value="GLH72475.1"/>
    <property type="molecule type" value="Genomic_DNA"/>
</dbReference>
<dbReference type="Gene3D" id="2.40.160.20">
    <property type="match status" value="1"/>
</dbReference>
<accession>A0ABQ5QCC5</accession>
<dbReference type="InterPro" id="IPR011250">
    <property type="entry name" value="OMP/PagP_B-barrel"/>
</dbReference>
<evidence type="ECO:0000256" key="8">
    <source>
        <dbReference type="ARBA" id="ARBA00023136"/>
    </source>
</evidence>
<keyword evidence="4" id="KW-0812">Transmembrane</keyword>
<name>A0ABQ5QCC5_9BACT</name>
<dbReference type="PRINTS" id="PR01023">
    <property type="entry name" value="NAFLGMOTY"/>
</dbReference>
<comment type="subcellular location">
    <subcellularLocation>
        <location evidence="1">Cell outer membrane</location>
        <topology evidence="1">Multi-pass membrane protein</topology>
    </subcellularLocation>
</comment>
<evidence type="ECO:0000256" key="3">
    <source>
        <dbReference type="ARBA" id="ARBA00022452"/>
    </source>
</evidence>
<evidence type="ECO:0000256" key="9">
    <source>
        <dbReference type="ARBA" id="ARBA00023237"/>
    </source>
</evidence>
<organism evidence="14 15">
    <name type="scientific">Geothrix limicola</name>
    <dbReference type="NCBI Taxonomy" id="2927978"/>
    <lineage>
        <taxon>Bacteria</taxon>
        <taxon>Pseudomonadati</taxon>
        <taxon>Acidobacteriota</taxon>
        <taxon>Holophagae</taxon>
        <taxon>Holophagales</taxon>
        <taxon>Holophagaceae</taxon>
        <taxon>Geothrix</taxon>
    </lineage>
</organism>
<dbReference type="InterPro" id="IPR027385">
    <property type="entry name" value="Beta-barrel_OMP"/>
</dbReference>
<feature type="compositionally biased region" description="Pro residues" evidence="11">
    <location>
        <begin position="184"/>
        <end position="218"/>
    </location>
</feature>
<keyword evidence="15" id="KW-1185">Reference proteome</keyword>
<dbReference type="Pfam" id="PF13505">
    <property type="entry name" value="OMP_b-brl"/>
    <property type="match status" value="1"/>
</dbReference>
<dbReference type="PRINTS" id="PR01021">
    <property type="entry name" value="OMPADOMAIN"/>
</dbReference>
<evidence type="ECO:0000256" key="5">
    <source>
        <dbReference type="ARBA" id="ARBA00022729"/>
    </source>
</evidence>
<evidence type="ECO:0000256" key="4">
    <source>
        <dbReference type="ARBA" id="ARBA00022692"/>
    </source>
</evidence>
<dbReference type="SUPFAM" id="SSF103088">
    <property type="entry name" value="OmpA-like"/>
    <property type="match status" value="1"/>
</dbReference>
<dbReference type="Proteomes" id="UP001165069">
    <property type="component" value="Unassembled WGS sequence"/>
</dbReference>
<protein>
    <recommendedName>
        <fullName evidence="13">OmpA-like domain-containing protein</fullName>
    </recommendedName>
</protein>
<keyword evidence="9" id="KW-0998">Cell outer membrane</keyword>
<keyword evidence="6" id="KW-0406">Ion transport</keyword>
<evidence type="ECO:0000313" key="15">
    <source>
        <dbReference type="Proteomes" id="UP001165069"/>
    </source>
</evidence>
<proteinExistence type="predicted"/>
<reference evidence="14 15" key="1">
    <citation type="journal article" date="2023" name="Antonie Van Leeuwenhoek">
        <title>Mesoterricola silvestris gen. nov., sp. nov., Mesoterricola sediminis sp. nov., Geothrix oryzae sp. nov., Geothrix edaphica sp. nov., Geothrix rubra sp. nov., and Geothrix limicola sp. nov., six novel members of Acidobacteriota isolated from soils.</title>
        <authorList>
            <person name="Itoh H."/>
            <person name="Sugisawa Y."/>
            <person name="Mise K."/>
            <person name="Xu Z."/>
            <person name="Kuniyasu M."/>
            <person name="Ushijima N."/>
            <person name="Kawano K."/>
            <person name="Kobayashi E."/>
            <person name="Shiratori Y."/>
            <person name="Masuda Y."/>
            <person name="Senoo K."/>
        </authorList>
    </citation>
    <scope>NUCLEOTIDE SEQUENCE [LARGE SCALE GENOMIC DNA]</scope>
    <source>
        <strain evidence="14 15">Red804</strain>
    </source>
</reference>
<evidence type="ECO:0000256" key="7">
    <source>
        <dbReference type="ARBA" id="ARBA00023114"/>
    </source>
</evidence>
<dbReference type="PANTHER" id="PTHR30329">
    <property type="entry name" value="STATOR ELEMENT OF FLAGELLAR MOTOR COMPLEX"/>
    <property type="match status" value="1"/>
</dbReference>
<evidence type="ECO:0000256" key="1">
    <source>
        <dbReference type="ARBA" id="ARBA00004571"/>
    </source>
</evidence>
<keyword evidence="3" id="KW-1134">Transmembrane beta strand</keyword>
<dbReference type="InterPro" id="IPR050330">
    <property type="entry name" value="Bact_OuterMem_StrucFunc"/>
</dbReference>
<evidence type="ECO:0000256" key="12">
    <source>
        <dbReference type="SAM" id="SignalP"/>
    </source>
</evidence>
<evidence type="ECO:0000313" key="14">
    <source>
        <dbReference type="EMBL" id="GLH72475.1"/>
    </source>
</evidence>
<keyword evidence="8 10" id="KW-0472">Membrane</keyword>
<feature type="chain" id="PRO_5047439705" description="OmpA-like domain-containing protein" evidence="12">
    <location>
        <begin position="20"/>
        <end position="367"/>
    </location>
</feature>
<dbReference type="InterPro" id="IPR006664">
    <property type="entry name" value="OMP_bac"/>
</dbReference>
<dbReference type="Pfam" id="PF00691">
    <property type="entry name" value="OmpA"/>
    <property type="match status" value="1"/>
</dbReference>
<keyword evidence="7" id="KW-0626">Porin</keyword>
<gene>
    <name evidence="14" type="ORF">GETHLI_09770</name>
</gene>
<evidence type="ECO:0000256" key="11">
    <source>
        <dbReference type="SAM" id="MobiDB-lite"/>
    </source>
</evidence>
<keyword evidence="2" id="KW-0813">Transport</keyword>
<dbReference type="PANTHER" id="PTHR30329:SF21">
    <property type="entry name" value="LIPOPROTEIN YIAD-RELATED"/>
    <property type="match status" value="1"/>
</dbReference>
<dbReference type="SUPFAM" id="SSF56925">
    <property type="entry name" value="OMPA-like"/>
    <property type="match status" value="1"/>
</dbReference>